<keyword evidence="1" id="KW-0812">Transmembrane</keyword>
<dbReference type="EMBL" id="JBHSHT010000001">
    <property type="protein sequence ID" value="MFC4823679.1"/>
    <property type="molecule type" value="Genomic_DNA"/>
</dbReference>
<evidence type="ECO:0000313" key="2">
    <source>
        <dbReference type="EMBL" id="MFC4823679.1"/>
    </source>
</evidence>
<keyword evidence="1" id="KW-0472">Membrane</keyword>
<name>A0ABD5PZG9_9EURY</name>
<gene>
    <name evidence="2" type="ORF">ACFO9K_05350</name>
</gene>
<keyword evidence="3" id="KW-1185">Reference proteome</keyword>
<dbReference type="GeneID" id="73047315"/>
<sequence length="47" mass="4948">MFGEDGGGMDADVTGSRHSIRMGGTTKAILVLLGFLAVFFLLLVLYG</sequence>
<dbReference type="Proteomes" id="UP001595945">
    <property type="component" value="Unassembled WGS sequence"/>
</dbReference>
<protein>
    <submittedName>
        <fullName evidence="2">Uncharacterized protein</fullName>
    </submittedName>
</protein>
<accession>A0ABD5PZG9</accession>
<evidence type="ECO:0000256" key="1">
    <source>
        <dbReference type="SAM" id="Phobius"/>
    </source>
</evidence>
<reference evidence="2 3" key="1">
    <citation type="journal article" date="2019" name="Int. J. Syst. Evol. Microbiol.">
        <title>The Global Catalogue of Microorganisms (GCM) 10K type strain sequencing project: providing services to taxonomists for standard genome sequencing and annotation.</title>
        <authorList>
            <consortium name="The Broad Institute Genomics Platform"/>
            <consortium name="The Broad Institute Genome Sequencing Center for Infectious Disease"/>
            <person name="Wu L."/>
            <person name="Ma J."/>
        </authorList>
    </citation>
    <scope>NUCLEOTIDE SEQUENCE [LARGE SCALE GENOMIC DNA]</scope>
    <source>
        <strain evidence="2 3">XZYJ18</strain>
    </source>
</reference>
<dbReference type="AlphaFoldDB" id="A0ABD5PZG9"/>
<proteinExistence type="predicted"/>
<dbReference type="RefSeq" id="WP_163522992.1">
    <property type="nucleotide sequence ID" value="NZ_CP100401.1"/>
</dbReference>
<keyword evidence="1" id="KW-1133">Transmembrane helix</keyword>
<feature type="transmembrane region" description="Helical" evidence="1">
    <location>
        <begin position="28"/>
        <end position="46"/>
    </location>
</feature>
<organism evidence="2 3">
    <name type="scientific">Halorussus aquaticus</name>
    <dbReference type="NCBI Taxonomy" id="2953748"/>
    <lineage>
        <taxon>Archaea</taxon>
        <taxon>Methanobacteriati</taxon>
        <taxon>Methanobacteriota</taxon>
        <taxon>Stenosarchaea group</taxon>
        <taxon>Halobacteria</taxon>
        <taxon>Halobacteriales</taxon>
        <taxon>Haladaptataceae</taxon>
        <taxon>Halorussus</taxon>
    </lineage>
</organism>
<comment type="caution">
    <text evidence="2">The sequence shown here is derived from an EMBL/GenBank/DDBJ whole genome shotgun (WGS) entry which is preliminary data.</text>
</comment>
<evidence type="ECO:0000313" key="3">
    <source>
        <dbReference type="Proteomes" id="UP001595945"/>
    </source>
</evidence>